<name>A0A6J5MJG4_9CAUD</name>
<evidence type="ECO:0000256" key="1">
    <source>
        <dbReference type="SAM" id="MobiDB-lite"/>
    </source>
</evidence>
<feature type="compositionally biased region" description="Polar residues" evidence="1">
    <location>
        <begin position="76"/>
        <end position="87"/>
    </location>
</feature>
<dbReference type="EMBL" id="LR796491">
    <property type="protein sequence ID" value="CAB4147285.1"/>
    <property type="molecule type" value="Genomic_DNA"/>
</dbReference>
<gene>
    <name evidence="2" type="ORF">UFOVP506_19</name>
</gene>
<protein>
    <submittedName>
        <fullName evidence="2">Uncharacterized protein</fullName>
    </submittedName>
</protein>
<evidence type="ECO:0000313" key="2">
    <source>
        <dbReference type="EMBL" id="CAB4147285.1"/>
    </source>
</evidence>
<proteinExistence type="predicted"/>
<feature type="region of interest" description="Disordered" evidence="1">
    <location>
        <begin position="63"/>
        <end position="87"/>
    </location>
</feature>
<organism evidence="2">
    <name type="scientific">uncultured Caudovirales phage</name>
    <dbReference type="NCBI Taxonomy" id="2100421"/>
    <lineage>
        <taxon>Viruses</taxon>
        <taxon>Duplodnaviria</taxon>
        <taxon>Heunggongvirae</taxon>
        <taxon>Uroviricota</taxon>
        <taxon>Caudoviricetes</taxon>
        <taxon>Peduoviridae</taxon>
        <taxon>Maltschvirus</taxon>
        <taxon>Maltschvirus maltsch</taxon>
    </lineage>
</organism>
<accession>A0A6J5MJG4</accession>
<reference evidence="2" key="1">
    <citation type="submission" date="2020-04" db="EMBL/GenBank/DDBJ databases">
        <authorList>
            <person name="Chiriac C."/>
            <person name="Salcher M."/>
            <person name="Ghai R."/>
            <person name="Kavagutti S V."/>
        </authorList>
    </citation>
    <scope>NUCLEOTIDE SEQUENCE</scope>
</reference>
<sequence>METQKFLGRNQLVDRLAAQVGDRDMAVGLLIKNGLMTADGKLTAQGHARNAMTAEERAVDRAVKRSGKSHGDYVYSPSTNRATLRKR</sequence>